<evidence type="ECO:0000256" key="7">
    <source>
        <dbReference type="ARBA" id="ARBA00023180"/>
    </source>
</evidence>
<dbReference type="Proteomes" id="UP000694388">
    <property type="component" value="Unplaced"/>
</dbReference>
<comment type="subcellular location">
    <subcellularLocation>
        <location evidence="9">Endomembrane system</location>
        <topology evidence="9">Single-pass membrane protein</topology>
    </subcellularLocation>
    <subcellularLocation>
        <location evidence="1">Nucleus envelope</location>
    </subcellularLocation>
</comment>
<keyword evidence="8" id="KW-0539">Nucleus</keyword>
<name>A0A8C4QK91_EPTBU</name>
<dbReference type="GO" id="GO:0016020">
    <property type="term" value="C:membrane"/>
    <property type="evidence" value="ECO:0007669"/>
    <property type="project" value="TreeGrafter"/>
</dbReference>
<reference evidence="11" key="1">
    <citation type="submission" date="2025-05" db="UniProtKB">
        <authorList>
            <consortium name="Ensembl"/>
        </authorList>
    </citation>
    <scope>IDENTIFICATION</scope>
</reference>
<keyword evidence="5" id="KW-1133">Transmembrane helix</keyword>
<evidence type="ECO:0000256" key="5">
    <source>
        <dbReference type="ARBA" id="ARBA00022989"/>
    </source>
</evidence>
<evidence type="ECO:0000256" key="1">
    <source>
        <dbReference type="ARBA" id="ARBA00004259"/>
    </source>
</evidence>
<dbReference type="Ensembl" id="ENSEBUT00000017318.1">
    <property type="protein sequence ID" value="ENSEBUP00000016742.1"/>
    <property type="gene ID" value="ENSEBUG00000010507.1"/>
</dbReference>
<dbReference type="GeneTree" id="ENSGT00390000012166"/>
<dbReference type="InterPro" id="IPR038599">
    <property type="entry name" value="LAP1C-like_C_sf"/>
</dbReference>
<keyword evidence="3" id="KW-0597">Phosphoprotein</keyword>
<dbReference type="Ensembl" id="ENSEBUT00000017337.1">
    <property type="protein sequence ID" value="ENSEBUP00000016761.1"/>
    <property type="gene ID" value="ENSEBUG00000010507.1"/>
</dbReference>
<evidence type="ECO:0000256" key="6">
    <source>
        <dbReference type="ARBA" id="ARBA00023136"/>
    </source>
</evidence>
<feature type="domain" description="Torsin-1A-interacting protein 1/2 AAA+ activator" evidence="10">
    <location>
        <begin position="18"/>
        <end position="240"/>
    </location>
</feature>
<dbReference type="PANTHER" id="PTHR18843">
    <property type="entry name" value="TORSIN-1A-INTERACTING PROTEIN"/>
    <property type="match status" value="1"/>
</dbReference>
<dbReference type="InterPro" id="IPR008662">
    <property type="entry name" value="TOIP1/2"/>
</dbReference>
<keyword evidence="4" id="KW-0812">Transmembrane</keyword>
<sequence>MASFYKPSPSSSEISMAHDSVQILQQRIHVLQKTFSNQSNDFWHRINVILRRGLITMDTNEARPTVLLLVSSPQVTYSMNCLAQHVGSAYLVNSTLPLISISGNDLAGLSGEETKMRLDNLLNSQMAGVKGPAAVVSRIDVLPPEAMLIFYKYCDHESAQYPSALLVFTLLHQTNFDQALARSSLSSQQLSRFQEEVEITMRTHLLGNYLNEDKFGGLWSRIGINVLPVITEEKIQNEGCPVVNW</sequence>
<accession>A0A8C4QK91</accession>
<evidence type="ECO:0000256" key="3">
    <source>
        <dbReference type="ARBA" id="ARBA00022553"/>
    </source>
</evidence>
<dbReference type="GO" id="GO:0005635">
    <property type="term" value="C:nuclear envelope"/>
    <property type="evidence" value="ECO:0007669"/>
    <property type="project" value="UniProtKB-SubCell"/>
</dbReference>
<keyword evidence="12" id="KW-1185">Reference proteome</keyword>
<dbReference type="Pfam" id="PF05609">
    <property type="entry name" value="LAP1_C"/>
    <property type="match status" value="1"/>
</dbReference>
<dbReference type="OMA" id="WRMSKIH"/>
<dbReference type="PANTHER" id="PTHR18843:SF7">
    <property type="entry name" value="LAMINA-ASSOCIATED POLYPEPTIDE 1B ISOFORM 1-RELATED"/>
    <property type="match status" value="1"/>
</dbReference>
<dbReference type="GO" id="GO:0061024">
    <property type="term" value="P:membrane organization"/>
    <property type="evidence" value="ECO:0007669"/>
    <property type="project" value="TreeGrafter"/>
</dbReference>
<evidence type="ECO:0000313" key="11">
    <source>
        <dbReference type="Ensembl" id="ENSEBUP00000016742.1"/>
    </source>
</evidence>
<dbReference type="GO" id="GO:0001671">
    <property type="term" value="F:ATPase activator activity"/>
    <property type="evidence" value="ECO:0007669"/>
    <property type="project" value="InterPro"/>
</dbReference>
<evidence type="ECO:0000256" key="8">
    <source>
        <dbReference type="ARBA" id="ARBA00023242"/>
    </source>
</evidence>
<proteinExistence type="inferred from homology"/>
<dbReference type="InterPro" id="IPR046753">
    <property type="entry name" value="TOIP1/2_C"/>
</dbReference>
<protein>
    <recommendedName>
        <fullName evidence="10">Torsin-1A-interacting protein 1/2 AAA+ activator domain-containing protein</fullName>
    </recommendedName>
</protein>
<dbReference type="Gene3D" id="3.40.50.12190">
    <property type="match status" value="1"/>
</dbReference>
<keyword evidence="7" id="KW-0325">Glycoprotein</keyword>
<evidence type="ECO:0000259" key="10">
    <source>
        <dbReference type="Pfam" id="PF05609"/>
    </source>
</evidence>
<dbReference type="Ensembl" id="ENSEBUT00000017325.1">
    <property type="protein sequence ID" value="ENSEBUP00000016748.1"/>
    <property type="gene ID" value="ENSEBUG00000010507.1"/>
</dbReference>
<dbReference type="AlphaFoldDB" id="A0A8C4QK91"/>
<keyword evidence="6" id="KW-0472">Membrane</keyword>
<organism evidence="11 12">
    <name type="scientific">Eptatretus burgeri</name>
    <name type="common">Inshore hagfish</name>
    <dbReference type="NCBI Taxonomy" id="7764"/>
    <lineage>
        <taxon>Eukaryota</taxon>
        <taxon>Metazoa</taxon>
        <taxon>Chordata</taxon>
        <taxon>Craniata</taxon>
        <taxon>Vertebrata</taxon>
        <taxon>Cyclostomata</taxon>
        <taxon>Myxini</taxon>
        <taxon>Myxiniformes</taxon>
        <taxon>Myxinidae</taxon>
        <taxon>Eptatretinae</taxon>
        <taxon>Eptatretus</taxon>
    </lineage>
</organism>
<evidence type="ECO:0000256" key="4">
    <source>
        <dbReference type="ARBA" id="ARBA00022692"/>
    </source>
</evidence>
<evidence type="ECO:0000313" key="12">
    <source>
        <dbReference type="Proteomes" id="UP000694388"/>
    </source>
</evidence>
<evidence type="ECO:0000256" key="9">
    <source>
        <dbReference type="ARBA" id="ARBA00037847"/>
    </source>
</evidence>
<comment type="similarity">
    <text evidence="2">Belongs to the TOR1AIP family.</text>
</comment>
<evidence type="ECO:0000256" key="2">
    <source>
        <dbReference type="ARBA" id="ARBA00007860"/>
    </source>
</evidence>